<proteinExistence type="predicted"/>
<dbReference type="Pfam" id="PF00149">
    <property type="entry name" value="Metallophos"/>
    <property type="match status" value="1"/>
</dbReference>
<keyword evidence="3" id="KW-1185">Reference proteome</keyword>
<evidence type="ECO:0000313" key="3">
    <source>
        <dbReference type="Proteomes" id="UP001274830"/>
    </source>
</evidence>
<dbReference type="Gene3D" id="3.60.21.10">
    <property type="match status" value="1"/>
</dbReference>
<dbReference type="SUPFAM" id="SSF56300">
    <property type="entry name" value="Metallo-dependent phosphatases"/>
    <property type="match status" value="1"/>
</dbReference>
<dbReference type="CDD" id="cd07379">
    <property type="entry name" value="MPP_239FB"/>
    <property type="match status" value="1"/>
</dbReference>
<evidence type="ECO:0000313" key="2">
    <source>
        <dbReference type="EMBL" id="KAK3674622.1"/>
    </source>
</evidence>
<gene>
    <name evidence="2" type="ORF">LTR78_005344</name>
</gene>
<accession>A0AAE1C1N6</accession>
<evidence type="ECO:0000259" key="1">
    <source>
        <dbReference type="Pfam" id="PF00149"/>
    </source>
</evidence>
<name>A0AAE1C1N6_9PEZI</name>
<dbReference type="Proteomes" id="UP001274830">
    <property type="component" value="Unassembled WGS sequence"/>
</dbReference>
<dbReference type="PANTHER" id="PTHR12905:SF16">
    <property type="entry name" value="SER_THR PROTEIN PHOSPHATASE FAMILY PROTEIN (AFU_ORTHOLOGUE AFUA_1G06000)"/>
    <property type="match status" value="1"/>
</dbReference>
<dbReference type="InterPro" id="IPR029052">
    <property type="entry name" value="Metallo-depent_PP-like"/>
</dbReference>
<reference evidence="2" key="1">
    <citation type="submission" date="2023-07" db="EMBL/GenBank/DDBJ databases">
        <title>Black Yeasts Isolated from many extreme environments.</title>
        <authorList>
            <person name="Coleine C."/>
            <person name="Stajich J.E."/>
            <person name="Selbmann L."/>
        </authorList>
    </citation>
    <scope>NUCLEOTIDE SEQUENCE</scope>
    <source>
        <strain evidence="2">CCFEE 5485</strain>
    </source>
</reference>
<organism evidence="2 3">
    <name type="scientific">Recurvomyces mirabilis</name>
    <dbReference type="NCBI Taxonomy" id="574656"/>
    <lineage>
        <taxon>Eukaryota</taxon>
        <taxon>Fungi</taxon>
        <taxon>Dikarya</taxon>
        <taxon>Ascomycota</taxon>
        <taxon>Pezizomycotina</taxon>
        <taxon>Dothideomycetes</taxon>
        <taxon>Dothideomycetidae</taxon>
        <taxon>Mycosphaerellales</taxon>
        <taxon>Teratosphaeriaceae</taxon>
        <taxon>Recurvomyces</taxon>
    </lineage>
</organism>
<feature type="domain" description="Calcineurin-like phosphoesterase" evidence="1">
    <location>
        <begin position="8"/>
        <end position="207"/>
    </location>
</feature>
<dbReference type="AlphaFoldDB" id="A0AAE1C1N6"/>
<dbReference type="GO" id="GO:0016787">
    <property type="term" value="F:hydrolase activity"/>
    <property type="evidence" value="ECO:0007669"/>
    <property type="project" value="InterPro"/>
</dbReference>
<sequence>MALDLQKLRIVCVSDTHNHAPGQGYTLPAGDVLIHAGDLTNQGSLAELENAFEWLAKADFAYKIVVAGNHDLSLDEDYNLKYDSGWRVQAENFEQCRALLASHPNIHYLEHAASTIGLLKKNVSLNVFASPQSPDRGHQNWAFQYPAQAADLLWDAIPSGTDILITHTPPSGHCDTSTHWQEGGCPALKRRLRHVRPALHICGHCHEGRRAEVVRWGEDDGEGEVVWRWEDPGQGSKKQSLLDLTGLRGGWKLKRGHETAIVNASVMARSHGRGGVAFNKPVVVDILLPTRSNVDTS</sequence>
<protein>
    <recommendedName>
        <fullName evidence="1">Calcineurin-like phosphoesterase domain-containing protein</fullName>
    </recommendedName>
</protein>
<dbReference type="EMBL" id="JAUTXT010000018">
    <property type="protein sequence ID" value="KAK3674622.1"/>
    <property type="molecule type" value="Genomic_DNA"/>
</dbReference>
<dbReference type="PANTHER" id="PTHR12905">
    <property type="entry name" value="METALLOPHOSPHOESTERASE"/>
    <property type="match status" value="1"/>
</dbReference>
<comment type="caution">
    <text evidence="2">The sequence shown here is derived from an EMBL/GenBank/DDBJ whole genome shotgun (WGS) entry which is preliminary data.</text>
</comment>
<dbReference type="InterPro" id="IPR004843">
    <property type="entry name" value="Calcineurin-like_PHP"/>
</dbReference>
<dbReference type="InterPro" id="IPR051693">
    <property type="entry name" value="UPF0046_metallophosphoest"/>
</dbReference>